<accession>A0A540MV14</accession>
<evidence type="ECO:0000313" key="3">
    <source>
        <dbReference type="Proteomes" id="UP000315295"/>
    </source>
</evidence>
<sequence length="156" mass="17216">MTSTPSPTTTPPLTTTPTTSATASAKMDHRPMNLVDSVGPSVLQASASLTSSVALPVSTQSAHRRPCTPDQMSPSGFKIDALGTQPAPTAEQHSALVHDNGHVVRTFCLMWWKSWKAMLEKVKNTTNYNFDAINKDMLAYLNRFFSERYKQWKSDL</sequence>
<organism evidence="2 3">
    <name type="scientific">Malus baccata</name>
    <name type="common">Siberian crab apple</name>
    <name type="synonym">Pyrus baccata</name>
    <dbReference type="NCBI Taxonomy" id="106549"/>
    <lineage>
        <taxon>Eukaryota</taxon>
        <taxon>Viridiplantae</taxon>
        <taxon>Streptophyta</taxon>
        <taxon>Embryophyta</taxon>
        <taxon>Tracheophyta</taxon>
        <taxon>Spermatophyta</taxon>
        <taxon>Magnoliopsida</taxon>
        <taxon>eudicotyledons</taxon>
        <taxon>Gunneridae</taxon>
        <taxon>Pentapetalae</taxon>
        <taxon>rosids</taxon>
        <taxon>fabids</taxon>
        <taxon>Rosales</taxon>
        <taxon>Rosaceae</taxon>
        <taxon>Amygdaloideae</taxon>
        <taxon>Maleae</taxon>
        <taxon>Malus</taxon>
    </lineage>
</organism>
<reference evidence="2 3" key="1">
    <citation type="journal article" date="2019" name="G3 (Bethesda)">
        <title>Sequencing of a Wild Apple (Malus baccata) Genome Unravels the Differences Between Cultivated and Wild Apple Species Regarding Disease Resistance and Cold Tolerance.</title>
        <authorList>
            <person name="Chen X."/>
        </authorList>
    </citation>
    <scope>NUCLEOTIDE SEQUENCE [LARGE SCALE GENOMIC DNA]</scope>
    <source>
        <strain evidence="3">cv. Shandingzi</strain>
        <tissue evidence="2">Leaves</tissue>
    </source>
</reference>
<name>A0A540MV14_MALBA</name>
<keyword evidence="3" id="KW-1185">Reference proteome</keyword>
<proteinExistence type="predicted"/>
<comment type="caution">
    <text evidence="2">The sequence shown here is derived from an EMBL/GenBank/DDBJ whole genome shotgun (WGS) entry which is preliminary data.</text>
</comment>
<feature type="region of interest" description="Disordered" evidence="1">
    <location>
        <begin position="54"/>
        <end position="78"/>
    </location>
</feature>
<evidence type="ECO:0000256" key="1">
    <source>
        <dbReference type="SAM" id="MobiDB-lite"/>
    </source>
</evidence>
<dbReference type="EMBL" id="VIEB01000172">
    <property type="protein sequence ID" value="TQE02602.1"/>
    <property type="molecule type" value="Genomic_DNA"/>
</dbReference>
<feature type="region of interest" description="Disordered" evidence="1">
    <location>
        <begin position="1"/>
        <end position="26"/>
    </location>
</feature>
<dbReference type="AlphaFoldDB" id="A0A540MV14"/>
<feature type="compositionally biased region" description="Low complexity" evidence="1">
    <location>
        <begin position="1"/>
        <end position="25"/>
    </location>
</feature>
<gene>
    <name evidence="2" type="ORF">C1H46_011758</name>
</gene>
<dbReference type="Proteomes" id="UP000315295">
    <property type="component" value="Unassembled WGS sequence"/>
</dbReference>
<protein>
    <submittedName>
        <fullName evidence="2">Uncharacterized protein</fullName>
    </submittedName>
</protein>
<evidence type="ECO:0000313" key="2">
    <source>
        <dbReference type="EMBL" id="TQE02602.1"/>
    </source>
</evidence>